<evidence type="ECO:0000259" key="2">
    <source>
        <dbReference type="Pfam" id="PF04069"/>
    </source>
</evidence>
<evidence type="ECO:0000313" key="4">
    <source>
        <dbReference type="Proteomes" id="UP001496627"/>
    </source>
</evidence>
<dbReference type="Pfam" id="PF04069">
    <property type="entry name" value="OpuAC"/>
    <property type="match status" value="1"/>
</dbReference>
<reference evidence="3 4" key="1">
    <citation type="submission" date="2024-05" db="EMBL/GenBank/DDBJ databases">
        <title>Neorhizobium sp. Rsf11, a plant growth promoting and heavy metal resistant PAH-degrader.</title>
        <authorList>
            <person name="Golubev S.N."/>
            <person name="Muratova A.Y."/>
            <person name="Markelova M.I."/>
        </authorList>
    </citation>
    <scope>NUCLEOTIDE SEQUENCE [LARGE SCALE GENOMIC DNA]</scope>
    <source>
        <strain evidence="3 4">Rsf11</strain>
    </source>
</reference>
<dbReference type="RefSeq" id="WP_227705499.1">
    <property type="nucleotide sequence ID" value="NZ_JBEAAL010000043.1"/>
</dbReference>
<feature type="signal peptide" evidence="1">
    <location>
        <begin position="1"/>
        <end position="22"/>
    </location>
</feature>
<keyword evidence="4" id="KW-1185">Reference proteome</keyword>
<feature type="chain" id="PRO_5046003097" evidence="1">
    <location>
        <begin position="23"/>
        <end position="290"/>
    </location>
</feature>
<keyword evidence="1" id="KW-0732">Signal</keyword>
<dbReference type="Proteomes" id="UP001496627">
    <property type="component" value="Unassembled WGS sequence"/>
</dbReference>
<gene>
    <name evidence="3" type="ORF">ABK249_31315</name>
</gene>
<dbReference type="Gene3D" id="3.40.190.120">
    <property type="entry name" value="Osmoprotection protein (prox), domain 2"/>
    <property type="match status" value="1"/>
</dbReference>
<sequence length="290" mass="31738">MELRIAGVALALTLSLFGEANAATIKIGSKNFTEQFVVAEIYAQALEKAGFTVERHLNLGATAIAQAALVHGDIDLYPEYTGTAMASVVKGDLTGSAEKIFGDVKAFYEAKFQLTWLTPTNVNNGYAMIVKPDLAEKFKLKTLSDLSAVSKELVFGAEAGYSNRADGLPGLKKAYNIEFREFKNFASPNFRYTALLAGNIDVSIGFGTDWQIADKQLVVLDDDKHLWPPYYLAPVVRQDVIAKNPQLAEVLNKVSPLLTSENMRALNAEVDRDKEEPADVAKEFLVRLGL</sequence>
<name>A0ABV0MC22_9HYPH</name>
<feature type="domain" description="ABC-type glycine betaine transport system substrate-binding" evidence="2">
    <location>
        <begin position="23"/>
        <end position="285"/>
    </location>
</feature>
<evidence type="ECO:0000313" key="3">
    <source>
        <dbReference type="EMBL" id="MEQ1409395.1"/>
    </source>
</evidence>
<protein>
    <submittedName>
        <fullName evidence="3">Glycine betaine ABC transporter substrate-binding protein</fullName>
    </submittedName>
</protein>
<proteinExistence type="predicted"/>
<organism evidence="3 4">
    <name type="scientific">Neorhizobium phenanthreniclasticum</name>
    <dbReference type="NCBI Taxonomy" id="3157917"/>
    <lineage>
        <taxon>Bacteria</taxon>
        <taxon>Pseudomonadati</taxon>
        <taxon>Pseudomonadota</taxon>
        <taxon>Alphaproteobacteria</taxon>
        <taxon>Hyphomicrobiales</taxon>
        <taxon>Rhizobiaceae</taxon>
        <taxon>Rhizobium/Agrobacterium group</taxon>
        <taxon>Neorhizobium</taxon>
    </lineage>
</organism>
<comment type="caution">
    <text evidence="3">The sequence shown here is derived from an EMBL/GenBank/DDBJ whole genome shotgun (WGS) entry which is preliminary data.</text>
</comment>
<dbReference type="SUPFAM" id="SSF53850">
    <property type="entry name" value="Periplasmic binding protein-like II"/>
    <property type="match status" value="1"/>
</dbReference>
<dbReference type="EMBL" id="JBEAAL010000043">
    <property type="protein sequence ID" value="MEQ1409395.1"/>
    <property type="molecule type" value="Genomic_DNA"/>
</dbReference>
<dbReference type="Gene3D" id="3.40.190.10">
    <property type="entry name" value="Periplasmic binding protein-like II"/>
    <property type="match status" value="1"/>
</dbReference>
<dbReference type="InterPro" id="IPR007210">
    <property type="entry name" value="ABC_Gly_betaine_transp_sub-bd"/>
</dbReference>
<evidence type="ECO:0000256" key="1">
    <source>
        <dbReference type="SAM" id="SignalP"/>
    </source>
</evidence>
<accession>A0ABV0MC22</accession>